<feature type="compositionally biased region" description="Pro residues" evidence="8">
    <location>
        <begin position="345"/>
        <end position="362"/>
    </location>
</feature>
<dbReference type="InterPro" id="IPR000719">
    <property type="entry name" value="Prot_kinase_dom"/>
</dbReference>
<reference evidence="10 11" key="1">
    <citation type="submission" date="2022-10" db="EMBL/GenBank/DDBJ databases">
        <authorList>
            <person name="Xie J."/>
            <person name="Shen N."/>
        </authorList>
    </citation>
    <scope>NUCLEOTIDE SEQUENCE [LARGE SCALE GENOMIC DNA]</scope>
    <source>
        <strain evidence="10 11">YIM65594</strain>
    </source>
</reference>
<dbReference type="PROSITE" id="PS00108">
    <property type="entry name" value="PROTEIN_KINASE_ST"/>
    <property type="match status" value="1"/>
</dbReference>
<evidence type="ECO:0000256" key="6">
    <source>
        <dbReference type="ARBA" id="ARBA00022840"/>
    </source>
</evidence>
<feature type="region of interest" description="Disordered" evidence="8">
    <location>
        <begin position="290"/>
        <end position="403"/>
    </location>
</feature>
<evidence type="ECO:0000256" key="4">
    <source>
        <dbReference type="ARBA" id="ARBA00022741"/>
    </source>
</evidence>
<keyword evidence="4 7" id="KW-0547">Nucleotide-binding</keyword>
<feature type="compositionally biased region" description="Low complexity" evidence="8">
    <location>
        <begin position="311"/>
        <end position="326"/>
    </location>
</feature>
<evidence type="ECO:0000256" key="3">
    <source>
        <dbReference type="ARBA" id="ARBA00022679"/>
    </source>
</evidence>
<dbReference type="PROSITE" id="PS50011">
    <property type="entry name" value="PROTEIN_KINASE_DOM"/>
    <property type="match status" value="1"/>
</dbReference>
<comment type="caution">
    <text evidence="10">The sequence shown here is derived from an EMBL/GenBank/DDBJ whole genome shotgun (WGS) entry which is preliminary data.</text>
</comment>
<dbReference type="GO" id="GO:0004674">
    <property type="term" value="F:protein serine/threonine kinase activity"/>
    <property type="evidence" value="ECO:0007669"/>
    <property type="project" value="UniProtKB-KW"/>
</dbReference>
<dbReference type="Pfam" id="PF00069">
    <property type="entry name" value="Pkinase"/>
    <property type="match status" value="1"/>
</dbReference>
<organism evidence="10 11">
    <name type="scientific">Streptomyces endophyticus</name>
    <dbReference type="NCBI Taxonomy" id="714166"/>
    <lineage>
        <taxon>Bacteria</taxon>
        <taxon>Bacillati</taxon>
        <taxon>Actinomycetota</taxon>
        <taxon>Actinomycetes</taxon>
        <taxon>Kitasatosporales</taxon>
        <taxon>Streptomycetaceae</taxon>
        <taxon>Streptomyces</taxon>
    </lineage>
</organism>
<comment type="similarity">
    <text evidence="1">Belongs to the protein kinase superfamily. NEK Ser/Thr protein kinase family. NIMA subfamily.</text>
</comment>
<keyword evidence="11" id="KW-1185">Reference proteome</keyword>
<gene>
    <name evidence="10" type="ORF">OKJ99_18180</name>
</gene>
<evidence type="ECO:0000256" key="7">
    <source>
        <dbReference type="PROSITE-ProRule" id="PRU10141"/>
    </source>
</evidence>
<feature type="domain" description="Protein kinase" evidence="9">
    <location>
        <begin position="17"/>
        <end position="272"/>
    </location>
</feature>
<protein>
    <recommendedName>
        <fullName evidence="2">non-specific serine/threonine protein kinase</fullName>
        <ecNumber evidence="2">2.7.11.1</ecNumber>
    </recommendedName>
</protein>
<evidence type="ECO:0000256" key="2">
    <source>
        <dbReference type="ARBA" id="ARBA00012513"/>
    </source>
</evidence>
<dbReference type="Proteomes" id="UP001354931">
    <property type="component" value="Unassembled WGS sequence"/>
</dbReference>
<dbReference type="SUPFAM" id="SSF56112">
    <property type="entry name" value="Protein kinase-like (PK-like)"/>
    <property type="match status" value="1"/>
</dbReference>
<dbReference type="EC" id="2.7.11.1" evidence="2"/>
<dbReference type="RefSeq" id="WP_326017546.1">
    <property type="nucleotide sequence ID" value="NZ_JAOZYC010000119.1"/>
</dbReference>
<sequence>MNAAALSPEDPTELGGFELLGRIGHGGMGQVYLGESPGGEPAAVKVIKPSVVDSETRLRFAQEIEVLKTIWGPRIAAFLDADADAEQPWLATEYVDGPDLRKHVHTHGPLPLVLTASLGATLAEALHVVHKQGLLHRDLKPANILLGQNGPKVIDFGLAVFTESSASLTAPNTVLGTPACMAPEQAMGEKPLSPGVDVYALGAVLLFAASGHYPFRADNIHALFNLIVRDDSRPDFGGAPDELVPLLTAMLSHKAGDRPTLPEVVKQCRAVVEGQGMKIAQARRRLTAHITDTRIQDAPTEPPPPTLADRTTVTTPQPTAPTVLLPEADTPPAAYTPTVKVRPGPSAPTAPPARPTAPPGAPPVSSRSKERSAPGRAKPVLHSAQAKRVAQQLRETYAQHAKF</sequence>
<dbReference type="EMBL" id="JAOZYC010000119">
    <property type="protein sequence ID" value="MEB8339424.1"/>
    <property type="molecule type" value="Genomic_DNA"/>
</dbReference>
<dbReference type="InterPro" id="IPR011009">
    <property type="entry name" value="Kinase-like_dom_sf"/>
</dbReference>
<feature type="binding site" evidence="7">
    <location>
        <position position="45"/>
    </location>
    <ligand>
        <name>ATP</name>
        <dbReference type="ChEBI" id="CHEBI:30616"/>
    </ligand>
</feature>
<evidence type="ECO:0000256" key="8">
    <source>
        <dbReference type="SAM" id="MobiDB-lite"/>
    </source>
</evidence>
<evidence type="ECO:0000259" key="9">
    <source>
        <dbReference type="PROSITE" id="PS50011"/>
    </source>
</evidence>
<dbReference type="InterPro" id="IPR017441">
    <property type="entry name" value="Protein_kinase_ATP_BS"/>
</dbReference>
<keyword evidence="10" id="KW-0723">Serine/threonine-protein kinase</keyword>
<dbReference type="Gene3D" id="1.10.510.10">
    <property type="entry name" value="Transferase(Phosphotransferase) domain 1"/>
    <property type="match status" value="1"/>
</dbReference>
<accession>A0ABU6F6G5</accession>
<dbReference type="PANTHER" id="PTHR43671:SF13">
    <property type="entry name" value="SERINE_THREONINE-PROTEIN KINASE NEK2"/>
    <property type="match status" value="1"/>
</dbReference>
<keyword evidence="5 10" id="KW-0418">Kinase</keyword>
<dbReference type="CDD" id="cd14014">
    <property type="entry name" value="STKc_PknB_like"/>
    <property type="match status" value="1"/>
</dbReference>
<name>A0ABU6F6G5_9ACTN</name>
<evidence type="ECO:0000313" key="10">
    <source>
        <dbReference type="EMBL" id="MEB8339424.1"/>
    </source>
</evidence>
<dbReference type="SMART" id="SM00220">
    <property type="entry name" value="S_TKc"/>
    <property type="match status" value="1"/>
</dbReference>
<evidence type="ECO:0000256" key="1">
    <source>
        <dbReference type="ARBA" id="ARBA00010886"/>
    </source>
</evidence>
<proteinExistence type="inferred from homology"/>
<dbReference type="PANTHER" id="PTHR43671">
    <property type="entry name" value="SERINE/THREONINE-PROTEIN KINASE NEK"/>
    <property type="match status" value="1"/>
</dbReference>
<keyword evidence="6 7" id="KW-0067">ATP-binding</keyword>
<dbReference type="InterPro" id="IPR008271">
    <property type="entry name" value="Ser/Thr_kinase_AS"/>
</dbReference>
<keyword evidence="3" id="KW-0808">Transferase</keyword>
<dbReference type="InterPro" id="IPR050660">
    <property type="entry name" value="NEK_Ser/Thr_kinase"/>
</dbReference>
<evidence type="ECO:0000313" key="11">
    <source>
        <dbReference type="Proteomes" id="UP001354931"/>
    </source>
</evidence>
<evidence type="ECO:0000256" key="5">
    <source>
        <dbReference type="ARBA" id="ARBA00022777"/>
    </source>
</evidence>
<dbReference type="PROSITE" id="PS00107">
    <property type="entry name" value="PROTEIN_KINASE_ATP"/>
    <property type="match status" value="1"/>
</dbReference>